<accession>A0AAV9VRI4</accession>
<dbReference type="SUPFAM" id="SSF48452">
    <property type="entry name" value="TPR-like"/>
    <property type="match status" value="1"/>
</dbReference>
<dbReference type="Proteomes" id="UP001370758">
    <property type="component" value="Unassembled WGS sequence"/>
</dbReference>
<gene>
    <name evidence="1" type="ORF">TWF481_002835</name>
</gene>
<dbReference type="InterPro" id="IPR011990">
    <property type="entry name" value="TPR-like_helical_dom_sf"/>
</dbReference>
<sequence length="151" mass="17704">MEFEIALTHARELAFDILSLFFNSAKNPSVQPHVHVWLVFLNYLEKYPEGIALVVKRFPWEKMARYGTALLKETNEAIIERIQDNETFPIAQNDPYPLPEEYLMRGLKITEGYCLDNYFDYKTGTIEQDEKLVERPSMSAFRKKKDTLAYS</sequence>
<evidence type="ECO:0000313" key="1">
    <source>
        <dbReference type="EMBL" id="KAK6495789.1"/>
    </source>
</evidence>
<name>A0AAV9VRI4_9PEZI</name>
<dbReference type="AlphaFoldDB" id="A0AAV9VRI4"/>
<protein>
    <submittedName>
        <fullName evidence="1">Uncharacterized protein</fullName>
    </submittedName>
</protein>
<reference evidence="1 2" key="1">
    <citation type="submission" date="2023-08" db="EMBL/GenBank/DDBJ databases">
        <authorList>
            <person name="Palmer J.M."/>
        </authorList>
    </citation>
    <scope>NUCLEOTIDE SEQUENCE [LARGE SCALE GENOMIC DNA]</scope>
    <source>
        <strain evidence="1 2">TWF481</strain>
    </source>
</reference>
<organism evidence="1 2">
    <name type="scientific">Arthrobotrys musiformis</name>
    <dbReference type="NCBI Taxonomy" id="47236"/>
    <lineage>
        <taxon>Eukaryota</taxon>
        <taxon>Fungi</taxon>
        <taxon>Dikarya</taxon>
        <taxon>Ascomycota</taxon>
        <taxon>Pezizomycotina</taxon>
        <taxon>Orbiliomycetes</taxon>
        <taxon>Orbiliales</taxon>
        <taxon>Orbiliaceae</taxon>
        <taxon>Arthrobotrys</taxon>
    </lineage>
</organism>
<keyword evidence="2" id="KW-1185">Reference proteome</keyword>
<comment type="caution">
    <text evidence="1">The sequence shown here is derived from an EMBL/GenBank/DDBJ whole genome shotgun (WGS) entry which is preliminary data.</text>
</comment>
<proteinExistence type="predicted"/>
<dbReference type="EMBL" id="JAVHJL010000012">
    <property type="protein sequence ID" value="KAK6495789.1"/>
    <property type="molecule type" value="Genomic_DNA"/>
</dbReference>
<evidence type="ECO:0000313" key="2">
    <source>
        <dbReference type="Proteomes" id="UP001370758"/>
    </source>
</evidence>